<dbReference type="RefSeq" id="WP_147059909.1">
    <property type="nucleotide sequence ID" value="NZ_BJYL01000046.1"/>
</dbReference>
<dbReference type="EMBL" id="BJYL01000046">
    <property type="protein sequence ID" value="GEN84763.1"/>
    <property type="molecule type" value="Genomic_DNA"/>
</dbReference>
<dbReference type="OrthoDB" id="9784707at2"/>
<evidence type="ECO:0000259" key="1">
    <source>
        <dbReference type="PROSITE" id="PS51186"/>
    </source>
</evidence>
<dbReference type="Proteomes" id="UP000321901">
    <property type="component" value="Unassembled WGS sequence"/>
</dbReference>
<dbReference type="Gene3D" id="3.40.630.30">
    <property type="match status" value="1"/>
</dbReference>
<name>A0A511ZBH1_9BACL</name>
<evidence type="ECO:0000313" key="3">
    <source>
        <dbReference type="Proteomes" id="UP000321901"/>
    </source>
</evidence>
<dbReference type="GO" id="GO:0008999">
    <property type="term" value="F:protein-N-terminal-alanine acetyltransferase activity"/>
    <property type="evidence" value="ECO:0007669"/>
    <property type="project" value="TreeGrafter"/>
</dbReference>
<evidence type="ECO:0000313" key="2">
    <source>
        <dbReference type="EMBL" id="GEN84763.1"/>
    </source>
</evidence>
<gene>
    <name evidence="2" type="ORF">SLU01_30750</name>
</gene>
<protein>
    <submittedName>
        <fullName evidence="2">50S ribosomal protein L7 serine acetyltransferase</fullName>
    </submittedName>
</protein>
<dbReference type="InterPro" id="IPR051908">
    <property type="entry name" value="Ribosomal_N-acetyltransferase"/>
</dbReference>
<keyword evidence="2" id="KW-0687">Ribonucleoprotein</keyword>
<dbReference type="PANTHER" id="PTHR43441">
    <property type="entry name" value="RIBOSOMAL-PROTEIN-SERINE ACETYLTRANSFERASE"/>
    <property type="match status" value="1"/>
</dbReference>
<feature type="domain" description="N-acetyltransferase" evidence="1">
    <location>
        <begin position="10"/>
        <end position="167"/>
    </location>
</feature>
<accession>A0A511ZBH1</accession>
<keyword evidence="2" id="KW-0808">Transferase</keyword>
<keyword evidence="3" id="KW-1185">Reference proteome</keyword>
<comment type="caution">
    <text evidence="2">The sequence shown here is derived from an EMBL/GenBank/DDBJ whole genome shotgun (WGS) entry which is preliminary data.</text>
</comment>
<keyword evidence="2" id="KW-0689">Ribosomal protein</keyword>
<dbReference type="InterPro" id="IPR000182">
    <property type="entry name" value="GNAT_dom"/>
</dbReference>
<sequence length="180" mass="20941">MFAYKIDESIELRLLETRHADRLFRLTDQSRNSLRKWLPWIDFTKTEEDSRNFIGGTMQQFARNDGFQAGIWYNGELAGVIGLHGINWSNKSTSIGYWLGTGFEGKGLMTKSCQAVVDYCFNELELNRIEIRTATENVKSAAIPQRLGFKQEGRLQQAEWLYDQFVDHYVFGLVKEEQKR</sequence>
<dbReference type="GO" id="GO:0005840">
    <property type="term" value="C:ribosome"/>
    <property type="evidence" value="ECO:0007669"/>
    <property type="project" value="UniProtKB-KW"/>
</dbReference>
<reference evidence="2 3" key="1">
    <citation type="submission" date="2019-07" db="EMBL/GenBank/DDBJ databases">
        <title>Whole genome shotgun sequence of Sporosarcina luteola NBRC 105378.</title>
        <authorList>
            <person name="Hosoyama A."/>
            <person name="Uohara A."/>
            <person name="Ohji S."/>
            <person name="Ichikawa N."/>
        </authorList>
    </citation>
    <scope>NUCLEOTIDE SEQUENCE [LARGE SCALE GENOMIC DNA]</scope>
    <source>
        <strain evidence="2 3">NBRC 105378</strain>
    </source>
</reference>
<dbReference type="GO" id="GO:1990189">
    <property type="term" value="F:protein N-terminal-serine acetyltransferase activity"/>
    <property type="evidence" value="ECO:0007669"/>
    <property type="project" value="TreeGrafter"/>
</dbReference>
<dbReference type="PROSITE" id="PS51186">
    <property type="entry name" value="GNAT"/>
    <property type="match status" value="1"/>
</dbReference>
<dbReference type="AlphaFoldDB" id="A0A511ZBH1"/>
<dbReference type="Pfam" id="PF13302">
    <property type="entry name" value="Acetyltransf_3"/>
    <property type="match status" value="1"/>
</dbReference>
<dbReference type="InterPro" id="IPR016181">
    <property type="entry name" value="Acyl_CoA_acyltransferase"/>
</dbReference>
<dbReference type="GO" id="GO:0005737">
    <property type="term" value="C:cytoplasm"/>
    <property type="evidence" value="ECO:0007669"/>
    <property type="project" value="TreeGrafter"/>
</dbReference>
<dbReference type="PANTHER" id="PTHR43441:SF12">
    <property type="entry name" value="RIBOSOMAL N-ACETYLTRANSFERASE YDAF-RELATED"/>
    <property type="match status" value="1"/>
</dbReference>
<proteinExistence type="predicted"/>
<organism evidence="2 3">
    <name type="scientific">Sporosarcina luteola</name>
    <dbReference type="NCBI Taxonomy" id="582850"/>
    <lineage>
        <taxon>Bacteria</taxon>
        <taxon>Bacillati</taxon>
        <taxon>Bacillota</taxon>
        <taxon>Bacilli</taxon>
        <taxon>Bacillales</taxon>
        <taxon>Caryophanaceae</taxon>
        <taxon>Sporosarcina</taxon>
    </lineage>
</organism>
<dbReference type="SUPFAM" id="SSF55729">
    <property type="entry name" value="Acyl-CoA N-acyltransferases (Nat)"/>
    <property type="match status" value="1"/>
</dbReference>